<comment type="similarity">
    <text evidence="1 4">Belongs to the glycosyl hydrolase 26 family.</text>
</comment>
<evidence type="ECO:0000313" key="7">
    <source>
        <dbReference type="Proteomes" id="UP000198280"/>
    </source>
</evidence>
<evidence type="ECO:0000256" key="2">
    <source>
        <dbReference type="ARBA" id="ARBA00022801"/>
    </source>
</evidence>
<evidence type="ECO:0000256" key="4">
    <source>
        <dbReference type="PROSITE-ProRule" id="PRU01100"/>
    </source>
</evidence>
<dbReference type="PROSITE" id="PS51764">
    <property type="entry name" value="GH26"/>
    <property type="match status" value="1"/>
</dbReference>
<accession>A0A239NR41</accession>
<dbReference type="OrthoDB" id="9816550at2"/>
<dbReference type="PANTHER" id="PTHR40079:SF4">
    <property type="entry name" value="GH26 DOMAIN-CONTAINING PROTEIN-RELATED"/>
    <property type="match status" value="1"/>
</dbReference>
<dbReference type="Gene3D" id="3.20.20.80">
    <property type="entry name" value="Glycosidases"/>
    <property type="match status" value="1"/>
</dbReference>
<dbReference type="RefSeq" id="WP_089229059.1">
    <property type="nucleotide sequence ID" value="NZ_FZOF01000043.1"/>
</dbReference>
<feature type="active site" description="Nucleophile" evidence="4">
    <location>
        <position position="378"/>
    </location>
</feature>
<dbReference type="GO" id="GO:0016985">
    <property type="term" value="F:mannan endo-1,4-beta-mannosidase activity"/>
    <property type="evidence" value="ECO:0007669"/>
    <property type="project" value="InterPro"/>
</dbReference>
<dbReference type="InterPro" id="IPR000805">
    <property type="entry name" value="Glyco_hydro_26"/>
</dbReference>
<feature type="active site" description="Proton donor" evidence="4">
    <location>
        <position position="271"/>
    </location>
</feature>
<dbReference type="InterPro" id="IPR022790">
    <property type="entry name" value="GH26_dom"/>
</dbReference>
<dbReference type="InterPro" id="IPR017853">
    <property type="entry name" value="GH"/>
</dbReference>
<evidence type="ECO:0000313" key="6">
    <source>
        <dbReference type="EMBL" id="SNT56933.1"/>
    </source>
</evidence>
<feature type="domain" description="GH26" evidence="5">
    <location>
        <begin position="50"/>
        <end position="429"/>
    </location>
</feature>
<dbReference type="Pfam" id="PF02156">
    <property type="entry name" value="Glyco_hydro_26"/>
    <property type="match status" value="1"/>
</dbReference>
<dbReference type="PRINTS" id="PR00739">
    <property type="entry name" value="GLHYDRLASE26"/>
</dbReference>
<evidence type="ECO:0000259" key="5">
    <source>
        <dbReference type="PROSITE" id="PS51764"/>
    </source>
</evidence>
<protein>
    <submittedName>
        <fullName evidence="6">Mannan endo-1,4-beta-mannosidase</fullName>
    </submittedName>
</protein>
<dbReference type="Proteomes" id="UP000198280">
    <property type="component" value="Unassembled WGS sequence"/>
</dbReference>
<dbReference type="EMBL" id="FZOF01000043">
    <property type="protein sequence ID" value="SNT56933.1"/>
    <property type="molecule type" value="Genomic_DNA"/>
</dbReference>
<reference evidence="6 7" key="1">
    <citation type="submission" date="2017-06" db="EMBL/GenBank/DDBJ databases">
        <authorList>
            <person name="Kim H.J."/>
            <person name="Triplett B.A."/>
        </authorList>
    </citation>
    <scope>NUCLEOTIDE SEQUENCE [LARGE SCALE GENOMIC DNA]</scope>
    <source>
        <strain evidence="6 7">CGMCC 4.1858</strain>
    </source>
</reference>
<evidence type="ECO:0000256" key="3">
    <source>
        <dbReference type="ARBA" id="ARBA00023295"/>
    </source>
</evidence>
<dbReference type="PANTHER" id="PTHR40079">
    <property type="entry name" value="MANNAN ENDO-1,4-BETA-MANNOSIDASE E-RELATED"/>
    <property type="match status" value="1"/>
</dbReference>
<keyword evidence="2 4" id="KW-0378">Hydrolase</keyword>
<organism evidence="6 7">
    <name type="scientific">Actinacidiphila glaucinigra</name>
    <dbReference type="NCBI Taxonomy" id="235986"/>
    <lineage>
        <taxon>Bacteria</taxon>
        <taxon>Bacillati</taxon>
        <taxon>Actinomycetota</taxon>
        <taxon>Actinomycetes</taxon>
        <taxon>Kitasatosporales</taxon>
        <taxon>Streptomycetaceae</taxon>
        <taxon>Actinacidiphila</taxon>
    </lineage>
</organism>
<evidence type="ECO:0000256" key="1">
    <source>
        <dbReference type="ARBA" id="ARBA00007754"/>
    </source>
</evidence>
<keyword evidence="7" id="KW-1185">Reference proteome</keyword>
<gene>
    <name evidence="6" type="ORF">SAMN05216252_1438</name>
</gene>
<sequence>MRKGWIRYALFGVVLGVLLPLIGPDSAQMGAVAARQIVTDVRVRDPQASSSARAVYTMLAGLENDARAGRPTHTVIGQHDELQNERYNATYGDYPGRKPPGYYYRKPADITGRFPGFLEVDLGPGYQQSSWGVGEPRPYSAAWPSCRPYWGYTNDAVDLAAGVWEGMGSASAPRRDCSDGATVTLPGNGGGPAGIAGMSFHEPYPGSPVKGFTHTLCRNSPAAHDPKWFARVVTPGTAEQHDLLVDLSFLADHLSYLAARDVPVLLRPYHEMNARDCAGGFWWAGQRPELYRKLWQTMYDYLVGTRGLHNLIFVWAPSPWDGKHGTDPWAYYPGSEYVDVVGVDDYSDTPERPFRGEPWTQIWYRGLARYDKPRMMAESFHVPLSAAQPATLTAAPWVIWSVWGSGLTKHNSPSDVQRTYYASAILTGGTSAQGGRFDWGSLHKSSLDR</sequence>
<proteinExistence type="inferred from homology"/>
<name>A0A239NR41_9ACTN</name>
<keyword evidence="3 4" id="KW-0326">Glycosidase</keyword>
<dbReference type="AlphaFoldDB" id="A0A239NR41"/>
<dbReference type="SUPFAM" id="SSF51445">
    <property type="entry name" value="(Trans)glycosidases"/>
    <property type="match status" value="1"/>
</dbReference>
<dbReference type="GO" id="GO:0006080">
    <property type="term" value="P:substituted mannan metabolic process"/>
    <property type="evidence" value="ECO:0007669"/>
    <property type="project" value="InterPro"/>
</dbReference>